<evidence type="ECO:0000313" key="8">
    <source>
        <dbReference type="EMBL" id="KAG5261674.1"/>
    </source>
</evidence>
<comment type="caution">
    <text evidence="8">The sequence shown here is derived from an EMBL/GenBank/DDBJ whole genome shotgun (WGS) entry which is preliminary data.</text>
</comment>
<evidence type="ECO:0000256" key="4">
    <source>
        <dbReference type="ARBA" id="ARBA00023136"/>
    </source>
</evidence>
<dbReference type="SMART" id="SM00207">
    <property type="entry name" value="TNF"/>
    <property type="match status" value="1"/>
</dbReference>
<feature type="domain" description="THD" evidence="7">
    <location>
        <begin position="131"/>
        <end position="297"/>
    </location>
</feature>
<dbReference type="EMBL" id="JADWDJ010000023">
    <property type="protein sequence ID" value="KAG5261674.1"/>
    <property type="molecule type" value="Genomic_DNA"/>
</dbReference>
<keyword evidence="6" id="KW-1133">Transmembrane helix</keyword>
<dbReference type="GO" id="GO:0006955">
    <property type="term" value="P:immune response"/>
    <property type="evidence" value="ECO:0007669"/>
    <property type="project" value="InterPro"/>
</dbReference>
<dbReference type="GO" id="GO:0005125">
    <property type="term" value="F:cytokine activity"/>
    <property type="evidence" value="ECO:0007669"/>
    <property type="project" value="UniProtKB-KW"/>
</dbReference>
<reference evidence="8" key="1">
    <citation type="submission" date="2020-10" db="EMBL/GenBank/DDBJ databases">
        <title>Chromosome-scale genome assembly of the Allis shad, Alosa alosa.</title>
        <authorList>
            <person name="Margot Z."/>
            <person name="Christophe K."/>
            <person name="Cabau C."/>
            <person name="Louis A."/>
            <person name="Berthelot C."/>
            <person name="Parey E."/>
            <person name="Roest Crollius H."/>
            <person name="Montfort J."/>
            <person name="Robinson-Rechavi M."/>
            <person name="Bucao C."/>
            <person name="Bouchez O."/>
            <person name="Gislard M."/>
            <person name="Lluch J."/>
            <person name="Milhes M."/>
            <person name="Lampietro C."/>
            <person name="Lopez Roques C."/>
            <person name="Donnadieu C."/>
            <person name="Braasch I."/>
            <person name="Desvignes T."/>
            <person name="Postlethwait J."/>
            <person name="Bobe J."/>
            <person name="Guiguen Y."/>
        </authorList>
    </citation>
    <scope>NUCLEOTIDE SEQUENCE</scope>
    <source>
        <strain evidence="8">M-15738</strain>
        <tissue evidence="8">Blood</tissue>
    </source>
</reference>
<keyword evidence="9" id="KW-1185">Reference proteome</keyword>
<dbReference type="Pfam" id="PF00229">
    <property type="entry name" value="TNF"/>
    <property type="match status" value="1"/>
</dbReference>
<evidence type="ECO:0000256" key="5">
    <source>
        <dbReference type="SAM" id="MobiDB-lite"/>
    </source>
</evidence>
<evidence type="ECO:0000256" key="2">
    <source>
        <dbReference type="ARBA" id="ARBA00008670"/>
    </source>
</evidence>
<name>A0AAV6FFV1_9TELE</name>
<dbReference type="PROSITE" id="PS50049">
    <property type="entry name" value="THD_2"/>
    <property type="match status" value="1"/>
</dbReference>
<evidence type="ECO:0000259" key="7">
    <source>
        <dbReference type="PROSITE" id="PS50049"/>
    </source>
</evidence>
<dbReference type="Proteomes" id="UP000823561">
    <property type="component" value="Chromosome 23"/>
</dbReference>
<dbReference type="InterPro" id="IPR008983">
    <property type="entry name" value="Tumour_necrosis_fac-like_dom"/>
</dbReference>
<gene>
    <name evidence="8" type="ORF">AALO_G00287060</name>
</gene>
<evidence type="ECO:0000256" key="6">
    <source>
        <dbReference type="SAM" id="Phobius"/>
    </source>
</evidence>
<evidence type="ECO:0000256" key="3">
    <source>
        <dbReference type="ARBA" id="ARBA00022514"/>
    </source>
</evidence>
<evidence type="ECO:0000313" key="9">
    <source>
        <dbReference type="Proteomes" id="UP000823561"/>
    </source>
</evidence>
<dbReference type="SUPFAM" id="SSF49842">
    <property type="entry name" value="TNF-like"/>
    <property type="match status" value="1"/>
</dbReference>
<organism evidence="8 9">
    <name type="scientific">Alosa alosa</name>
    <name type="common">allis shad</name>
    <dbReference type="NCBI Taxonomy" id="278164"/>
    <lineage>
        <taxon>Eukaryota</taxon>
        <taxon>Metazoa</taxon>
        <taxon>Chordata</taxon>
        <taxon>Craniata</taxon>
        <taxon>Vertebrata</taxon>
        <taxon>Euteleostomi</taxon>
        <taxon>Actinopterygii</taxon>
        <taxon>Neopterygii</taxon>
        <taxon>Teleostei</taxon>
        <taxon>Clupei</taxon>
        <taxon>Clupeiformes</taxon>
        <taxon>Clupeoidei</taxon>
        <taxon>Clupeidae</taxon>
        <taxon>Alosa</taxon>
    </lineage>
</organism>
<dbReference type="AlphaFoldDB" id="A0AAV6FFV1"/>
<feature type="region of interest" description="Disordered" evidence="5">
    <location>
        <begin position="106"/>
        <end position="131"/>
    </location>
</feature>
<feature type="transmembrane region" description="Helical" evidence="6">
    <location>
        <begin position="69"/>
        <end position="92"/>
    </location>
</feature>
<sequence length="299" mass="33621">MGVILKAVRRSSESTMRETLTVCRSPLNSKSAAFRVLCFCDRLLRQMLYMEPRTSRLIQPYLMTPTAPVTAIIAIMALMQLLCCVIVGLHLTGHFQVHGVERSPAVGEIPTEPQQNQHQSRIPKRQRSRTPVAHLPIKPPSSNGQRDVHATIVHWSADRGHLAQLQYHDGRILFRKPGQYYVYAQTCFRFYNEPEVSLPSRPESSNLGHHALPSPSPVQLIQYIFLERPNRGSPLRSSVVMKTGSTHRWRPSGYHMSCQHQGGVVALRAGDGLYVSVSNAWMLDPEAEGSYFGAFRIAE</sequence>
<dbReference type="GO" id="GO:0005164">
    <property type="term" value="F:tumor necrosis factor receptor binding"/>
    <property type="evidence" value="ECO:0007669"/>
    <property type="project" value="InterPro"/>
</dbReference>
<evidence type="ECO:0000256" key="1">
    <source>
        <dbReference type="ARBA" id="ARBA00004370"/>
    </source>
</evidence>
<proteinExistence type="inferred from homology"/>
<dbReference type="InterPro" id="IPR006052">
    <property type="entry name" value="TNF_dom"/>
</dbReference>
<dbReference type="GO" id="GO:0016020">
    <property type="term" value="C:membrane"/>
    <property type="evidence" value="ECO:0007669"/>
    <property type="project" value="UniProtKB-SubCell"/>
</dbReference>
<keyword evidence="4 6" id="KW-0472">Membrane</keyword>
<comment type="similarity">
    <text evidence="2">Belongs to the tumor necrosis factor family.</text>
</comment>
<dbReference type="PANTHER" id="PTHR11471:SF54">
    <property type="entry name" value="TNF SUPERFAMILY MEMBER 11"/>
    <property type="match status" value="1"/>
</dbReference>
<comment type="subcellular location">
    <subcellularLocation>
        <location evidence="1">Membrane</location>
    </subcellularLocation>
</comment>
<keyword evidence="6" id="KW-0812">Transmembrane</keyword>
<protein>
    <recommendedName>
        <fullName evidence="7">THD domain-containing protein</fullName>
    </recommendedName>
</protein>
<dbReference type="GO" id="GO:0005615">
    <property type="term" value="C:extracellular space"/>
    <property type="evidence" value="ECO:0007669"/>
    <property type="project" value="UniProtKB-KW"/>
</dbReference>
<keyword evidence="3" id="KW-0202">Cytokine</keyword>
<dbReference type="PANTHER" id="PTHR11471">
    <property type="entry name" value="TUMOR NECROSIS FACTOR FAMILY MEMBER"/>
    <property type="match status" value="1"/>
</dbReference>
<dbReference type="Gene3D" id="2.60.120.40">
    <property type="match status" value="1"/>
</dbReference>
<accession>A0AAV6FFV1</accession>